<evidence type="ECO:0000256" key="5">
    <source>
        <dbReference type="ARBA" id="ARBA00023180"/>
    </source>
</evidence>
<dbReference type="GO" id="GO:0098632">
    <property type="term" value="F:cell-cell adhesion mediator activity"/>
    <property type="evidence" value="ECO:0007669"/>
    <property type="project" value="TreeGrafter"/>
</dbReference>
<reference evidence="9" key="1">
    <citation type="submission" date="2017-02" db="UniProtKB">
        <authorList>
            <consortium name="WormBaseParasite"/>
        </authorList>
    </citation>
    <scope>IDENTIFICATION</scope>
</reference>
<evidence type="ECO:0000313" key="9">
    <source>
        <dbReference type="WBParaSite" id="ALUE_0002225801-mRNA-1"/>
    </source>
</evidence>
<keyword evidence="2" id="KW-0732">Signal</keyword>
<keyword evidence="5" id="KW-0325">Glycoprotein</keyword>
<evidence type="ECO:0000313" key="8">
    <source>
        <dbReference type="Proteomes" id="UP000036681"/>
    </source>
</evidence>
<dbReference type="PANTHER" id="PTHR10075">
    <property type="entry name" value="BASIGIN RELATED"/>
    <property type="match status" value="1"/>
</dbReference>
<name>A0A0M3IU30_ASCLU</name>
<keyword evidence="3" id="KW-0677">Repeat</keyword>
<keyword evidence="4" id="KW-1015">Disulfide bond</keyword>
<dbReference type="WBParaSite" id="ALUE_0002225801-mRNA-1">
    <property type="protein sequence ID" value="ALUE_0002225801-mRNA-1"/>
    <property type="gene ID" value="ALUE_0002225801"/>
</dbReference>
<dbReference type="AlphaFoldDB" id="A0A0M3IU30"/>
<dbReference type="GO" id="GO:0007156">
    <property type="term" value="P:homophilic cell adhesion via plasma membrane adhesion molecules"/>
    <property type="evidence" value="ECO:0007669"/>
    <property type="project" value="TreeGrafter"/>
</dbReference>
<dbReference type="GO" id="GO:0030424">
    <property type="term" value="C:axon"/>
    <property type="evidence" value="ECO:0007669"/>
    <property type="project" value="TreeGrafter"/>
</dbReference>
<evidence type="ECO:0000256" key="3">
    <source>
        <dbReference type="ARBA" id="ARBA00022737"/>
    </source>
</evidence>
<sequence length="260" mass="29016">MGISVCTIELIPIQSIFAVRTRSGVSDLITSPFMNALFVLGKPQPLIAWYFNGEQITPTRKFSFNEDNSLLTIYPYQQNDVGKYTCIASNKNGRVQHSFDLGITNSSAPLIIDSPQSKTVTPGQPVTFVCRASGQPPPEITWTFEGNRLDSNDPHVTFAHFGTELTIRHAIREDEGTYNCRASSPIGTALAEATLKVHLPEQEILDEALTKDVLRTIVQKARSNVDRVVLNDTVALVYARGKRLYSKMFRREPLIVTVRF</sequence>
<organism evidence="8 9">
    <name type="scientific">Ascaris lumbricoides</name>
    <name type="common">Giant roundworm</name>
    <dbReference type="NCBI Taxonomy" id="6252"/>
    <lineage>
        <taxon>Eukaryota</taxon>
        <taxon>Metazoa</taxon>
        <taxon>Ecdysozoa</taxon>
        <taxon>Nematoda</taxon>
        <taxon>Chromadorea</taxon>
        <taxon>Rhabditida</taxon>
        <taxon>Spirurina</taxon>
        <taxon>Ascaridomorpha</taxon>
        <taxon>Ascaridoidea</taxon>
        <taxon>Ascarididae</taxon>
        <taxon>Ascaris</taxon>
    </lineage>
</organism>
<proteinExistence type="inferred from homology"/>
<dbReference type="InterPro" id="IPR013783">
    <property type="entry name" value="Ig-like_fold"/>
</dbReference>
<protein>
    <submittedName>
        <fullName evidence="9">Ig-like domain-containing protein</fullName>
    </submittedName>
</protein>
<dbReference type="SMART" id="SM00409">
    <property type="entry name" value="IG"/>
    <property type="match status" value="2"/>
</dbReference>
<feature type="domain" description="Ig-like" evidence="7">
    <location>
        <begin position="1"/>
        <end position="102"/>
    </location>
</feature>
<dbReference type="InterPro" id="IPR007110">
    <property type="entry name" value="Ig-like_dom"/>
</dbReference>
<dbReference type="SMART" id="SM00408">
    <property type="entry name" value="IGc2"/>
    <property type="match status" value="2"/>
</dbReference>
<evidence type="ECO:0000256" key="1">
    <source>
        <dbReference type="ARBA" id="ARBA00009588"/>
    </source>
</evidence>
<dbReference type="FunFam" id="2.60.40.10:FF:000032">
    <property type="entry name" value="palladin isoform X1"/>
    <property type="match status" value="1"/>
</dbReference>
<dbReference type="InterPro" id="IPR013098">
    <property type="entry name" value="Ig_I-set"/>
</dbReference>
<dbReference type="InterPro" id="IPR003598">
    <property type="entry name" value="Ig_sub2"/>
</dbReference>
<dbReference type="InterPro" id="IPR003599">
    <property type="entry name" value="Ig_sub"/>
</dbReference>
<dbReference type="GO" id="GO:0005886">
    <property type="term" value="C:plasma membrane"/>
    <property type="evidence" value="ECO:0007669"/>
    <property type="project" value="TreeGrafter"/>
</dbReference>
<evidence type="ECO:0000256" key="2">
    <source>
        <dbReference type="ARBA" id="ARBA00022729"/>
    </source>
</evidence>
<dbReference type="InterPro" id="IPR036179">
    <property type="entry name" value="Ig-like_dom_sf"/>
</dbReference>
<dbReference type="PANTHER" id="PTHR10075:SF101">
    <property type="entry name" value="ZWEI IG DOMAIN PROTEIN ZIG-3"/>
    <property type="match status" value="1"/>
</dbReference>
<feature type="domain" description="Ig-like" evidence="7">
    <location>
        <begin position="109"/>
        <end position="196"/>
    </location>
</feature>
<dbReference type="Gene3D" id="2.60.40.10">
    <property type="entry name" value="Immunoglobulins"/>
    <property type="match status" value="2"/>
</dbReference>
<evidence type="ECO:0000256" key="6">
    <source>
        <dbReference type="ARBA" id="ARBA00023319"/>
    </source>
</evidence>
<dbReference type="Pfam" id="PF07679">
    <property type="entry name" value="I-set"/>
    <property type="match status" value="2"/>
</dbReference>
<dbReference type="Proteomes" id="UP000036681">
    <property type="component" value="Unplaced"/>
</dbReference>
<comment type="similarity">
    <text evidence="1">Belongs to the immunoglobulin superfamily. DCC family.</text>
</comment>
<keyword evidence="8" id="KW-1185">Reference proteome</keyword>
<accession>A0A0M3IU30</accession>
<evidence type="ECO:0000259" key="7">
    <source>
        <dbReference type="PROSITE" id="PS50835"/>
    </source>
</evidence>
<dbReference type="SUPFAM" id="SSF48726">
    <property type="entry name" value="Immunoglobulin"/>
    <property type="match status" value="2"/>
</dbReference>
<dbReference type="GO" id="GO:0007411">
    <property type="term" value="P:axon guidance"/>
    <property type="evidence" value="ECO:0007669"/>
    <property type="project" value="TreeGrafter"/>
</dbReference>
<evidence type="ECO:0000256" key="4">
    <source>
        <dbReference type="ARBA" id="ARBA00023157"/>
    </source>
</evidence>
<dbReference type="GO" id="GO:0070593">
    <property type="term" value="P:dendrite self-avoidance"/>
    <property type="evidence" value="ECO:0007669"/>
    <property type="project" value="TreeGrafter"/>
</dbReference>
<dbReference type="PROSITE" id="PS50835">
    <property type="entry name" value="IG_LIKE"/>
    <property type="match status" value="2"/>
</dbReference>
<keyword evidence="6" id="KW-0393">Immunoglobulin domain</keyword>
<dbReference type="FunFam" id="2.60.40.10:FF:000299">
    <property type="entry name" value="protogenin isoform X2"/>
    <property type="match status" value="1"/>
</dbReference>